<dbReference type="PANTHER" id="PTHR46797:SF1">
    <property type="entry name" value="METHYLPHOSPHONATE SYNTHASE"/>
    <property type="match status" value="1"/>
</dbReference>
<feature type="domain" description="HTH cro/C1-type" evidence="2">
    <location>
        <begin position="8"/>
        <end position="63"/>
    </location>
</feature>
<dbReference type="InterPro" id="IPR050807">
    <property type="entry name" value="TransReg_Diox_bact_type"/>
</dbReference>
<evidence type="ECO:0000256" key="1">
    <source>
        <dbReference type="ARBA" id="ARBA00023125"/>
    </source>
</evidence>
<evidence type="ECO:0000313" key="3">
    <source>
        <dbReference type="EMBL" id="MBR7628845.1"/>
    </source>
</evidence>
<dbReference type="SUPFAM" id="SSF47413">
    <property type="entry name" value="lambda repressor-like DNA-binding domains"/>
    <property type="match status" value="1"/>
</dbReference>
<dbReference type="InterPro" id="IPR010982">
    <property type="entry name" value="Lambda_DNA-bd_dom_sf"/>
</dbReference>
<dbReference type="RefSeq" id="WP_108537245.1">
    <property type="nucleotide sequence ID" value="NZ_CAWQDX010000036.1"/>
</dbReference>
<evidence type="ECO:0000259" key="2">
    <source>
        <dbReference type="PROSITE" id="PS50943"/>
    </source>
</evidence>
<dbReference type="PANTHER" id="PTHR46797">
    <property type="entry name" value="HTH-TYPE TRANSCRIPTIONAL REGULATOR"/>
    <property type="match status" value="1"/>
</dbReference>
<evidence type="ECO:0000313" key="4">
    <source>
        <dbReference type="Proteomes" id="UP000675653"/>
    </source>
</evidence>
<dbReference type="EMBL" id="JAGRZL010000015">
    <property type="protein sequence ID" value="MBR7628845.1"/>
    <property type="molecule type" value="Genomic_DNA"/>
</dbReference>
<organism evidence="3 4">
    <name type="scientific">Aeromonas popoffii</name>
    <dbReference type="NCBI Taxonomy" id="70856"/>
    <lineage>
        <taxon>Bacteria</taxon>
        <taxon>Pseudomonadati</taxon>
        <taxon>Pseudomonadota</taxon>
        <taxon>Gammaproteobacteria</taxon>
        <taxon>Aeromonadales</taxon>
        <taxon>Aeromonadaceae</taxon>
        <taxon>Aeromonas</taxon>
    </lineage>
</organism>
<keyword evidence="1" id="KW-0238">DNA-binding</keyword>
<reference evidence="3 4" key="1">
    <citation type="submission" date="2021-04" db="EMBL/GenBank/DDBJ databases">
        <title>Draft Genome of Aeromonas popoffii ID682, isolated from a natural water source in Idaho.</title>
        <authorList>
            <person name="Testerman T."/>
            <person name="Graf J."/>
        </authorList>
    </citation>
    <scope>NUCLEOTIDE SEQUENCE [LARGE SCALE GENOMIC DNA]</scope>
    <source>
        <strain evidence="3 4">ID682</strain>
    </source>
</reference>
<name>A0ABS5GNZ4_9GAMM</name>
<dbReference type="SMART" id="SM00530">
    <property type="entry name" value="HTH_XRE"/>
    <property type="match status" value="1"/>
</dbReference>
<keyword evidence="4" id="KW-1185">Reference proteome</keyword>
<dbReference type="Proteomes" id="UP000675653">
    <property type="component" value="Unassembled WGS sequence"/>
</dbReference>
<dbReference type="Gene3D" id="1.10.260.40">
    <property type="entry name" value="lambda repressor-like DNA-binding domains"/>
    <property type="match status" value="1"/>
</dbReference>
<dbReference type="CDD" id="cd00093">
    <property type="entry name" value="HTH_XRE"/>
    <property type="match status" value="1"/>
</dbReference>
<accession>A0ABS5GNZ4</accession>
<proteinExistence type="predicted"/>
<dbReference type="Pfam" id="PF01381">
    <property type="entry name" value="HTH_3"/>
    <property type="match status" value="1"/>
</dbReference>
<sequence length="108" mass="12036">MTHIGDNIKRIRKQAGLSQQDLAEKCGISKSQLSRLESGEQENPLVKTLIPIATALGVSLDEIVYGETTETMSYLSKAIEELPEEDKVAIRKLIRGWMLITHTEKLGE</sequence>
<gene>
    <name evidence="3" type="ORF">KAT72_07310</name>
</gene>
<protein>
    <submittedName>
        <fullName evidence="3">Helix-turn-helix transcriptional regulator</fullName>
    </submittedName>
</protein>
<dbReference type="InterPro" id="IPR001387">
    <property type="entry name" value="Cro/C1-type_HTH"/>
</dbReference>
<dbReference type="PROSITE" id="PS50943">
    <property type="entry name" value="HTH_CROC1"/>
    <property type="match status" value="1"/>
</dbReference>
<comment type="caution">
    <text evidence="3">The sequence shown here is derived from an EMBL/GenBank/DDBJ whole genome shotgun (WGS) entry which is preliminary data.</text>
</comment>